<evidence type="ECO:0000256" key="2">
    <source>
        <dbReference type="SAM" id="MobiDB-lite"/>
    </source>
</evidence>
<dbReference type="GO" id="GO:0003676">
    <property type="term" value="F:nucleic acid binding"/>
    <property type="evidence" value="ECO:0007669"/>
    <property type="project" value="InterPro"/>
</dbReference>
<dbReference type="Gene3D" id="3.30.420.10">
    <property type="entry name" value="Ribonuclease H-like superfamily/Ribonuclease H"/>
    <property type="match status" value="1"/>
</dbReference>
<dbReference type="Gene3D" id="3.40.50.300">
    <property type="entry name" value="P-loop containing nucleotide triphosphate hydrolases"/>
    <property type="match status" value="1"/>
</dbReference>
<gene>
    <name evidence="3" type="ORF">TCMB3V08_LOCUS8143</name>
</gene>
<sequence length="383" mass="43820">MFQVRASGFQDLVYKNGQAGVTKASVTIIFDNTDKEHCPIGYEQHKEITITRQVVIGGKNKYMINGTNCLNKRVQDLFCSVQLNVNNPHFLIMQGRITKVLNMKPPEILSMIEEAAGTSMYEVKRMSTRSTIERKDIKMKELSSVELEEVNPHLRGGRVENHLRKTTPSSPDRDSNLDLPVLGDRAQHDSRVVKEEIAPKLEKMKTERQQVMEYNKIQRELDLLTRLYVAWRYVSAEETAEKAKIQVQQVHDKIAETRQKIVDGATEAEELNKLVQELQSKVDSEKGGILETLEKQLKEKEKLEAKALANQKNIKDTLSSEEKNKKQLAKSLKEDQEYKHWDNALPQILFTLRNRENNTTGTSPNELLLGRNFPRPGDWTAPG</sequence>
<keyword evidence="1" id="KW-0175">Coiled coil</keyword>
<dbReference type="InterPro" id="IPR036397">
    <property type="entry name" value="RNaseH_sf"/>
</dbReference>
<dbReference type="InterPro" id="IPR027417">
    <property type="entry name" value="P-loop_NTPase"/>
</dbReference>
<name>A0A7R9P9Y4_TIMCA</name>
<feature type="region of interest" description="Disordered" evidence="2">
    <location>
        <begin position="355"/>
        <end position="383"/>
    </location>
</feature>
<dbReference type="AlphaFoldDB" id="A0A7R9P9Y4"/>
<dbReference type="EMBL" id="OE183345">
    <property type="protein sequence ID" value="CAD7575553.1"/>
    <property type="molecule type" value="Genomic_DNA"/>
</dbReference>
<feature type="coiled-coil region" evidence="1">
    <location>
        <begin position="233"/>
        <end position="313"/>
    </location>
</feature>
<evidence type="ECO:0000313" key="3">
    <source>
        <dbReference type="EMBL" id="CAD7575553.1"/>
    </source>
</evidence>
<dbReference type="SUPFAM" id="SSF52540">
    <property type="entry name" value="P-loop containing nucleoside triphosphate hydrolases"/>
    <property type="match status" value="1"/>
</dbReference>
<reference evidence="3" key="1">
    <citation type="submission" date="2020-11" db="EMBL/GenBank/DDBJ databases">
        <authorList>
            <person name="Tran Van P."/>
        </authorList>
    </citation>
    <scope>NUCLEOTIDE SEQUENCE</scope>
</reference>
<evidence type="ECO:0000256" key="1">
    <source>
        <dbReference type="SAM" id="Coils"/>
    </source>
</evidence>
<accession>A0A7R9P9Y4</accession>
<protein>
    <submittedName>
        <fullName evidence="3">(California timema) hypothetical protein</fullName>
    </submittedName>
</protein>
<dbReference type="PANTHER" id="PTHR43977">
    <property type="entry name" value="STRUCTURAL MAINTENANCE OF CHROMOSOMES PROTEIN 3"/>
    <property type="match status" value="1"/>
</dbReference>
<feature type="region of interest" description="Disordered" evidence="2">
    <location>
        <begin position="158"/>
        <end position="181"/>
    </location>
</feature>
<proteinExistence type="predicted"/>
<organism evidence="3">
    <name type="scientific">Timema californicum</name>
    <name type="common">California timema</name>
    <name type="synonym">Walking stick</name>
    <dbReference type="NCBI Taxonomy" id="61474"/>
    <lineage>
        <taxon>Eukaryota</taxon>
        <taxon>Metazoa</taxon>
        <taxon>Ecdysozoa</taxon>
        <taxon>Arthropoda</taxon>
        <taxon>Hexapoda</taxon>
        <taxon>Insecta</taxon>
        <taxon>Pterygota</taxon>
        <taxon>Neoptera</taxon>
        <taxon>Polyneoptera</taxon>
        <taxon>Phasmatodea</taxon>
        <taxon>Timematodea</taxon>
        <taxon>Timematoidea</taxon>
        <taxon>Timematidae</taxon>
        <taxon>Timema</taxon>
    </lineage>
</organism>